<organism evidence="1 2">
    <name type="scientific">Oidiodendron maius (strain Zn)</name>
    <dbReference type="NCBI Taxonomy" id="913774"/>
    <lineage>
        <taxon>Eukaryota</taxon>
        <taxon>Fungi</taxon>
        <taxon>Dikarya</taxon>
        <taxon>Ascomycota</taxon>
        <taxon>Pezizomycotina</taxon>
        <taxon>Leotiomycetes</taxon>
        <taxon>Leotiomycetes incertae sedis</taxon>
        <taxon>Myxotrichaceae</taxon>
        <taxon>Oidiodendron</taxon>
    </lineage>
</organism>
<evidence type="ECO:0000313" key="1">
    <source>
        <dbReference type="EMBL" id="KIN09072.1"/>
    </source>
</evidence>
<dbReference type="EMBL" id="KN832870">
    <property type="protein sequence ID" value="KIN09072.1"/>
    <property type="molecule type" value="Genomic_DNA"/>
</dbReference>
<protein>
    <recommendedName>
        <fullName evidence="3">Reverse transcriptase Ty1/copia-type domain-containing protein</fullName>
    </recommendedName>
</protein>
<dbReference type="OrthoDB" id="3562068at2759"/>
<reference evidence="2" key="2">
    <citation type="submission" date="2015-01" db="EMBL/GenBank/DDBJ databases">
        <title>Evolutionary Origins and Diversification of the Mycorrhizal Mutualists.</title>
        <authorList>
            <consortium name="DOE Joint Genome Institute"/>
            <consortium name="Mycorrhizal Genomics Consortium"/>
            <person name="Kohler A."/>
            <person name="Kuo A."/>
            <person name="Nagy L.G."/>
            <person name="Floudas D."/>
            <person name="Copeland A."/>
            <person name="Barry K.W."/>
            <person name="Cichocki N."/>
            <person name="Veneault-Fourrey C."/>
            <person name="LaButti K."/>
            <person name="Lindquist E.A."/>
            <person name="Lipzen A."/>
            <person name="Lundell T."/>
            <person name="Morin E."/>
            <person name="Murat C."/>
            <person name="Riley R."/>
            <person name="Ohm R."/>
            <person name="Sun H."/>
            <person name="Tunlid A."/>
            <person name="Henrissat B."/>
            <person name="Grigoriev I.V."/>
            <person name="Hibbett D.S."/>
            <person name="Martin F."/>
        </authorList>
    </citation>
    <scope>NUCLEOTIDE SEQUENCE [LARGE SCALE GENOMIC DNA]</scope>
    <source>
        <strain evidence="2">Zn</strain>
    </source>
</reference>
<gene>
    <name evidence="1" type="ORF">OIDMADRAFT_90251</name>
</gene>
<evidence type="ECO:0000313" key="2">
    <source>
        <dbReference type="Proteomes" id="UP000054321"/>
    </source>
</evidence>
<proteinExistence type="predicted"/>
<dbReference type="AlphaFoldDB" id="A0A0C3I3W6"/>
<evidence type="ECO:0008006" key="3">
    <source>
        <dbReference type="Google" id="ProtNLM"/>
    </source>
</evidence>
<dbReference type="InParanoid" id="A0A0C3I3W6"/>
<keyword evidence="2" id="KW-1185">Reference proteome</keyword>
<feature type="non-terminal residue" evidence="1">
    <location>
        <position position="76"/>
    </location>
</feature>
<dbReference type="HOGENOM" id="CLU_2661267_0_0_1"/>
<dbReference type="Proteomes" id="UP000054321">
    <property type="component" value="Unassembled WGS sequence"/>
</dbReference>
<name>A0A0C3I3W6_OIDMZ</name>
<sequence length="76" mass="8589">YIHKTLDQFGILEYRAVSTPLDPGASESLVPYQGTASKDQIKLYQSLIRRINYLATQTRCDIAFIASILLQFLVNP</sequence>
<feature type="non-terminal residue" evidence="1">
    <location>
        <position position="1"/>
    </location>
</feature>
<accession>A0A0C3I3W6</accession>
<reference evidence="1 2" key="1">
    <citation type="submission" date="2014-04" db="EMBL/GenBank/DDBJ databases">
        <authorList>
            <consortium name="DOE Joint Genome Institute"/>
            <person name="Kuo A."/>
            <person name="Martino E."/>
            <person name="Perotto S."/>
            <person name="Kohler A."/>
            <person name="Nagy L.G."/>
            <person name="Floudas D."/>
            <person name="Copeland A."/>
            <person name="Barry K.W."/>
            <person name="Cichocki N."/>
            <person name="Veneault-Fourrey C."/>
            <person name="LaButti K."/>
            <person name="Lindquist E.A."/>
            <person name="Lipzen A."/>
            <person name="Lundell T."/>
            <person name="Morin E."/>
            <person name="Murat C."/>
            <person name="Sun H."/>
            <person name="Tunlid A."/>
            <person name="Henrissat B."/>
            <person name="Grigoriev I.V."/>
            <person name="Hibbett D.S."/>
            <person name="Martin F."/>
            <person name="Nordberg H.P."/>
            <person name="Cantor M.N."/>
            <person name="Hua S.X."/>
        </authorList>
    </citation>
    <scope>NUCLEOTIDE SEQUENCE [LARGE SCALE GENOMIC DNA]</scope>
    <source>
        <strain evidence="1 2">Zn</strain>
    </source>
</reference>